<evidence type="ECO:0000313" key="7">
    <source>
        <dbReference type="Proteomes" id="UP000319209"/>
    </source>
</evidence>
<dbReference type="InterPro" id="IPR039425">
    <property type="entry name" value="RNA_pol_sigma-70-like"/>
</dbReference>
<dbReference type="Gene3D" id="1.10.10.10">
    <property type="entry name" value="Winged helix-like DNA-binding domain superfamily/Winged helix DNA-binding domain"/>
    <property type="match status" value="1"/>
</dbReference>
<evidence type="ECO:0000256" key="3">
    <source>
        <dbReference type="ARBA" id="ARBA00023082"/>
    </source>
</evidence>
<dbReference type="InterPro" id="IPR013325">
    <property type="entry name" value="RNA_pol_sigma_r2"/>
</dbReference>
<dbReference type="GO" id="GO:0016987">
    <property type="term" value="F:sigma factor activity"/>
    <property type="evidence" value="ECO:0007669"/>
    <property type="project" value="UniProtKB-KW"/>
</dbReference>
<feature type="domain" description="RNA polymerase sigma factor 70 region 4 type 2" evidence="5">
    <location>
        <begin position="165"/>
        <end position="216"/>
    </location>
</feature>
<dbReference type="InterPro" id="IPR013324">
    <property type="entry name" value="RNA_pol_sigma_r3/r4-like"/>
</dbReference>
<dbReference type="Gene3D" id="1.10.1740.10">
    <property type="match status" value="1"/>
</dbReference>
<keyword evidence="4" id="KW-0804">Transcription</keyword>
<evidence type="ECO:0000313" key="6">
    <source>
        <dbReference type="EMBL" id="QDO93157.1"/>
    </source>
</evidence>
<evidence type="ECO:0000256" key="2">
    <source>
        <dbReference type="ARBA" id="ARBA00023015"/>
    </source>
</evidence>
<dbReference type="NCBIfam" id="TIGR02937">
    <property type="entry name" value="sigma70-ECF"/>
    <property type="match status" value="1"/>
</dbReference>
<reference evidence="6 7" key="1">
    <citation type="submission" date="2019-07" db="EMBL/GenBank/DDBJ databases">
        <title>Genome sequencing for Formosa sp. PS13.</title>
        <authorList>
            <person name="Park S.-J."/>
        </authorList>
    </citation>
    <scope>NUCLEOTIDE SEQUENCE [LARGE SCALE GENOMIC DNA]</scope>
    <source>
        <strain evidence="6 7">PS13</strain>
    </source>
</reference>
<organism evidence="6 7">
    <name type="scientific">Formosa sediminum</name>
    <dbReference type="NCBI Taxonomy" id="2594004"/>
    <lineage>
        <taxon>Bacteria</taxon>
        <taxon>Pseudomonadati</taxon>
        <taxon>Bacteroidota</taxon>
        <taxon>Flavobacteriia</taxon>
        <taxon>Flavobacteriales</taxon>
        <taxon>Flavobacteriaceae</taxon>
        <taxon>Formosa</taxon>
    </lineage>
</organism>
<keyword evidence="2" id="KW-0805">Transcription regulation</keyword>
<dbReference type="CDD" id="cd06171">
    <property type="entry name" value="Sigma70_r4"/>
    <property type="match status" value="1"/>
</dbReference>
<dbReference type="InterPro" id="IPR014284">
    <property type="entry name" value="RNA_pol_sigma-70_dom"/>
</dbReference>
<dbReference type="PANTHER" id="PTHR43133">
    <property type="entry name" value="RNA POLYMERASE ECF-TYPE SIGMA FACTO"/>
    <property type="match status" value="1"/>
</dbReference>
<accession>A0A516GNR1</accession>
<dbReference type="RefSeq" id="WP_143380062.1">
    <property type="nucleotide sequence ID" value="NZ_CP041637.1"/>
</dbReference>
<dbReference type="KEGG" id="fop:FNB79_03915"/>
<dbReference type="SUPFAM" id="SSF88659">
    <property type="entry name" value="Sigma3 and sigma4 domains of RNA polymerase sigma factors"/>
    <property type="match status" value="1"/>
</dbReference>
<dbReference type="EMBL" id="CP041637">
    <property type="protein sequence ID" value="QDO93157.1"/>
    <property type="molecule type" value="Genomic_DNA"/>
</dbReference>
<protein>
    <submittedName>
        <fullName evidence="6">Sigma-70 family RNA polymerase sigma factor</fullName>
    </submittedName>
</protein>
<evidence type="ECO:0000256" key="1">
    <source>
        <dbReference type="ARBA" id="ARBA00010641"/>
    </source>
</evidence>
<dbReference type="Pfam" id="PF08281">
    <property type="entry name" value="Sigma70_r4_2"/>
    <property type="match status" value="1"/>
</dbReference>
<dbReference type="InterPro" id="IPR013249">
    <property type="entry name" value="RNA_pol_sigma70_r4_t2"/>
</dbReference>
<dbReference type="Proteomes" id="UP000319209">
    <property type="component" value="Chromosome"/>
</dbReference>
<dbReference type="GO" id="GO:0006352">
    <property type="term" value="P:DNA-templated transcription initiation"/>
    <property type="evidence" value="ECO:0007669"/>
    <property type="project" value="InterPro"/>
</dbReference>
<sequence length="233" mass="27516">MQEYGELALALVAKNNLNLDYASLNQVQESSASDVFPEDKSDTVIWKKIKEGDKVAFGELYDRYVNILFSYGMYHSKDRGYVMDCIHDLFVDLYKYRTNLSKTDNVKYYLFKSLKRKINKKYNKKNAAISLDEFDYEIEVMNKRHSDSYEKKIITEEHVSERNKNLRNAMKTLSDKQRQILSLRFEEEKTYEEISGIIGVSVQSARTSIYRAIKALRKLNFLCLFLINYYLFN</sequence>
<dbReference type="OrthoDB" id="9150024at2"/>
<dbReference type="PANTHER" id="PTHR43133:SF46">
    <property type="entry name" value="RNA POLYMERASE SIGMA-70 FACTOR ECF SUBFAMILY"/>
    <property type="match status" value="1"/>
</dbReference>
<keyword evidence="7" id="KW-1185">Reference proteome</keyword>
<gene>
    <name evidence="6" type="ORF">FNB79_03915</name>
</gene>
<evidence type="ECO:0000256" key="4">
    <source>
        <dbReference type="ARBA" id="ARBA00023163"/>
    </source>
</evidence>
<proteinExistence type="inferred from homology"/>
<dbReference type="AlphaFoldDB" id="A0A516GNR1"/>
<dbReference type="GO" id="GO:0003677">
    <property type="term" value="F:DNA binding"/>
    <property type="evidence" value="ECO:0007669"/>
    <property type="project" value="InterPro"/>
</dbReference>
<name>A0A516GNR1_9FLAO</name>
<dbReference type="SUPFAM" id="SSF88946">
    <property type="entry name" value="Sigma2 domain of RNA polymerase sigma factors"/>
    <property type="match status" value="1"/>
</dbReference>
<keyword evidence="3" id="KW-0731">Sigma factor</keyword>
<comment type="similarity">
    <text evidence="1">Belongs to the sigma-70 factor family. ECF subfamily.</text>
</comment>
<dbReference type="InterPro" id="IPR036388">
    <property type="entry name" value="WH-like_DNA-bd_sf"/>
</dbReference>
<evidence type="ECO:0000259" key="5">
    <source>
        <dbReference type="Pfam" id="PF08281"/>
    </source>
</evidence>